<evidence type="ECO:0000256" key="11">
    <source>
        <dbReference type="ARBA" id="ARBA00048366"/>
    </source>
</evidence>
<name>W5UTY8_9BACT</name>
<dbReference type="GO" id="GO:0003725">
    <property type="term" value="F:double-stranded RNA binding"/>
    <property type="evidence" value="ECO:0007669"/>
    <property type="project" value="InterPro"/>
</dbReference>
<keyword evidence="9" id="KW-0067">ATP-binding</keyword>
<dbReference type="GO" id="GO:0008033">
    <property type="term" value="P:tRNA processing"/>
    <property type="evidence" value="ECO:0007669"/>
    <property type="project" value="UniProtKB-KW"/>
</dbReference>
<dbReference type="eggNOG" id="COG0009">
    <property type="taxonomic scope" value="Bacteria"/>
</dbReference>
<dbReference type="STRING" id="743966.MYB_02810"/>
<protein>
    <recommendedName>
        <fullName evidence="10">L-threonylcarbamoyladenylate synthase</fullName>
        <ecNumber evidence="3">2.7.7.87</ecNumber>
    </recommendedName>
    <alternativeName>
        <fullName evidence="10">L-threonylcarbamoyladenylate synthase</fullName>
    </alternativeName>
</protein>
<keyword evidence="4" id="KW-0963">Cytoplasm</keyword>
<evidence type="ECO:0000256" key="1">
    <source>
        <dbReference type="ARBA" id="ARBA00004496"/>
    </source>
</evidence>
<keyword evidence="8" id="KW-0547">Nucleotide-binding</keyword>
<keyword evidence="5" id="KW-0808">Transferase</keyword>
<gene>
    <name evidence="13" type="ORF">MYB_02810</name>
</gene>
<dbReference type="Pfam" id="PF01300">
    <property type="entry name" value="Sua5_yciO_yrdC"/>
    <property type="match status" value="1"/>
</dbReference>
<dbReference type="InterPro" id="IPR006070">
    <property type="entry name" value="Sua5-like_dom"/>
</dbReference>
<dbReference type="PROSITE" id="PS51163">
    <property type="entry name" value="YRDC"/>
    <property type="match status" value="1"/>
</dbReference>
<dbReference type="SUPFAM" id="SSF55821">
    <property type="entry name" value="YrdC/RibB"/>
    <property type="match status" value="1"/>
</dbReference>
<reference evidence="13 14" key="1">
    <citation type="journal article" date="2014" name="Genome Announc.">
        <title>Complete Genome Sequence of Mycoplasma bovoculi Strain M165/69T (ATCC 29104).</title>
        <authorList>
            <person name="Calcutt M.J."/>
            <person name="Foecking M.F."/>
        </authorList>
    </citation>
    <scope>NUCLEOTIDE SEQUENCE [LARGE SCALE GENOMIC DNA]</scope>
    <source>
        <strain evidence="13">M165/69</strain>
    </source>
</reference>
<dbReference type="GO" id="GO:0061710">
    <property type="term" value="F:L-threonylcarbamoyladenylate synthase"/>
    <property type="evidence" value="ECO:0007669"/>
    <property type="project" value="UniProtKB-EC"/>
</dbReference>
<feature type="domain" description="YrdC-like" evidence="12">
    <location>
        <begin position="121"/>
        <end position="291"/>
    </location>
</feature>
<evidence type="ECO:0000256" key="6">
    <source>
        <dbReference type="ARBA" id="ARBA00022694"/>
    </source>
</evidence>
<evidence type="ECO:0000259" key="12">
    <source>
        <dbReference type="PROSITE" id="PS51163"/>
    </source>
</evidence>
<evidence type="ECO:0000256" key="10">
    <source>
        <dbReference type="ARBA" id="ARBA00029774"/>
    </source>
</evidence>
<dbReference type="KEGG" id="mbc:MYB_02810"/>
<dbReference type="EMBL" id="CP007154">
    <property type="protein sequence ID" value="AHH45561.1"/>
    <property type="molecule type" value="Genomic_DNA"/>
</dbReference>
<dbReference type="Proteomes" id="UP000019229">
    <property type="component" value="Chromosome"/>
</dbReference>
<proteinExistence type="inferred from homology"/>
<dbReference type="PANTHER" id="PTHR17490:SF16">
    <property type="entry name" value="THREONYLCARBAMOYL-AMP SYNTHASE"/>
    <property type="match status" value="1"/>
</dbReference>
<dbReference type="InterPro" id="IPR050156">
    <property type="entry name" value="TC-AMP_synthase_SUA5"/>
</dbReference>
<evidence type="ECO:0000256" key="8">
    <source>
        <dbReference type="ARBA" id="ARBA00022741"/>
    </source>
</evidence>
<accession>W5UTY8</accession>
<organism evidence="13 14">
    <name type="scientific">Mesomycoplasma bovoculi M165/69</name>
    <dbReference type="NCBI Taxonomy" id="743966"/>
    <lineage>
        <taxon>Bacteria</taxon>
        <taxon>Bacillati</taxon>
        <taxon>Mycoplasmatota</taxon>
        <taxon>Mycoplasmoidales</taxon>
        <taxon>Metamycoplasmataceae</taxon>
        <taxon>Mesomycoplasma</taxon>
    </lineage>
</organism>
<dbReference type="GO" id="GO:0006450">
    <property type="term" value="P:regulation of translational fidelity"/>
    <property type="evidence" value="ECO:0007669"/>
    <property type="project" value="TreeGrafter"/>
</dbReference>
<comment type="similarity">
    <text evidence="2">Belongs to the SUA5 family.</text>
</comment>
<dbReference type="PATRIC" id="fig|743966.3.peg.566"/>
<dbReference type="HOGENOM" id="CLU_031397_4_0_14"/>
<evidence type="ECO:0000256" key="2">
    <source>
        <dbReference type="ARBA" id="ARBA00007663"/>
    </source>
</evidence>
<evidence type="ECO:0000256" key="5">
    <source>
        <dbReference type="ARBA" id="ARBA00022679"/>
    </source>
</evidence>
<evidence type="ECO:0000313" key="14">
    <source>
        <dbReference type="Proteomes" id="UP000019229"/>
    </source>
</evidence>
<sequence>MVLDTKLNNLKSQLLDCCKSQVVFVATSNPDLIPWISKRIHLSNLFLLAKTKISFNNFIYLVNKHQICIALFVKQKNKNETFTLSFVSFHTQTSIDFTIDFKNLFIFWKSMITNLKNNSNILKLQSDIFEIKKYSNLFITTTDTVVGLGVFIKKKETTNLMVIKQRPIEKQFLILAAHLKQIKPYIKTSSYLKLKRISNQFWPGANTLILEAKGDQTTLGFRIPNCQKLIKKLEKYGPAYVTSANISGQPSLTFVEAKNKFWQVNNFWNLCTPSGKASKIIDVSTGKIFRK</sequence>
<dbReference type="EC" id="2.7.7.87" evidence="3"/>
<evidence type="ECO:0000256" key="9">
    <source>
        <dbReference type="ARBA" id="ARBA00022840"/>
    </source>
</evidence>
<dbReference type="PANTHER" id="PTHR17490">
    <property type="entry name" value="SUA5"/>
    <property type="match status" value="1"/>
</dbReference>
<evidence type="ECO:0000256" key="4">
    <source>
        <dbReference type="ARBA" id="ARBA00022490"/>
    </source>
</evidence>
<dbReference type="GO" id="GO:0005737">
    <property type="term" value="C:cytoplasm"/>
    <property type="evidence" value="ECO:0007669"/>
    <property type="project" value="UniProtKB-SubCell"/>
</dbReference>
<dbReference type="GO" id="GO:0005524">
    <property type="term" value="F:ATP binding"/>
    <property type="evidence" value="ECO:0007669"/>
    <property type="project" value="UniProtKB-KW"/>
</dbReference>
<keyword evidence="7" id="KW-0548">Nucleotidyltransferase</keyword>
<evidence type="ECO:0000256" key="3">
    <source>
        <dbReference type="ARBA" id="ARBA00012584"/>
    </source>
</evidence>
<dbReference type="Gene3D" id="3.90.870.10">
    <property type="entry name" value="DHBP synthase"/>
    <property type="match status" value="1"/>
</dbReference>
<comment type="catalytic activity">
    <reaction evidence="11">
        <text>L-threonine + hydrogencarbonate + ATP = L-threonylcarbamoyladenylate + diphosphate + H2O</text>
        <dbReference type="Rhea" id="RHEA:36407"/>
        <dbReference type="ChEBI" id="CHEBI:15377"/>
        <dbReference type="ChEBI" id="CHEBI:17544"/>
        <dbReference type="ChEBI" id="CHEBI:30616"/>
        <dbReference type="ChEBI" id="CHEBI:33019"/>
        <dbReference type="ChEBI" id="CHEBI:57926"/>
        <dbReference type="ChEBI" id="CHEBI:73682"/>
        <dbReference type="EC" id="2.7.7.87"/>
    </reaction>
</comment>
<dbReference type="GO" id="GO:0000049">
    <property type="term" value="F:tRNA binding"/>
    <property type="evidence" value="ECO:0007669"/>
    <property type="project" value="TreeGrafter"/>
</dbReference>
<dbReference type="InterPro" id="IPR017945">
    <property type="entry name" value="DHBP_synth_RibB-like_a/b_dom"/>
</dbReference>
<keyword evidence="14" id="KW-1185">Reference proteome</keyword>
<evidence type="ECO:0000313" key="13">
    <source>
        <dbReference type="EMBL" id="AHH45561.1"/>
    </source>
</evidence>
<evidence type="ECO:0000256" key="7">
    <source>
        <dbReference type="ARBA" id="ARBA00022695"/>
    </source>
</evidence>
<comment type="subcellular location">
    <subcellularLocation>
        <location evidence="1">Cytoplasm</location>
    </subcellularLocation>
</comment>
<keyword evidence="6" id="KW-0819">tRNA processing</keyword>
<dbReference type="AlphaFoldDB" id="W5UTY8"/>